<feature type="transmembrane region" description="Helical" evidence="1">
    <location>
        <begin position="367"/>
        <end position="388"/>
    </location>
</feature>
<feature type="transmembrane region" description="Helical" evidence="1">
    <location>
        <begin position="270"/>
        <end position="288"/>
    </location>
</feature>
<dbReference type="EMBL" id="PQFZ01000020">
    <property type="protein sequence ID" value="POR47142.1"/>
    <property type="molecule type" value="Genomic_DNA"/>
</dbReference>
<dbReference type="PANTHER" id="PTHR39084:SF1">
    <property type="entry name" value="DUF4010 DOMAIN-CONTAINING PROTEIN"/>
    <property type="match status" value="1"/>
</dbReference>
<dbReference type="InterPro" id="IPR049177">
    <property type="entry name" value="MgtC_SapB_SrpB_YhiD_N"/>
</dbReference>
<evidence type="ECO:0000313" key="5">
    <source>
        <dbReference type="Proteomes" id="UP000236919"/>
    </source>
</evidence>
<evidence type="ECO:0000259" key="2">
    <source>
        <dbReference type="Pfam" id="PF02308"/>
    </source>
</evidence>
<name>A0A2S4LXF5_9HYPH</name>
<feature type="transmembrane region" description="Helical" evidence="1">
    <location>
        <begin position="334"/>
        <end position="355"/>
    </location>
</feature>
<feature type="domain" description="DUF4010" evidence="3">
    <location>
        <begin position="183"/>
        <end position="390"/>
    </location>
</feature>
<dbReference type="InterPro" id="IPR025105">
    <property type="entry name" value="DUF4010"/>
</dbReference>
<feature type="transmembrane region" description="Helical" evidence="1">
    <location>
        <begin position="147"/>
        <end position="166"/>
    </location>
</feature>
<feature type="transmembrane region" description="Helical" evidence="1">
    <location>
        <begin position="178"/>
        <end position="199"/>
    </location>
</feature>
<feature type="transmembrane region" description="Helical" evidence="1">
    <location>
        <begin position="6"/>
        <end position="25"/>
    </location>
</feature>
<feature type="transmembrane region" description="Helical" evidence="1">
    <location>
        <begin position="91"/>
        <end position="112"/>
    </location>
</feature>
<dbReference type="PANTHER" id="PTHR39084">
    <property type="entry name" value="MEMBRANE PROTEIN-RELATED"/>
    <property type="match status" value="1"/>
</dbReference>
<feature type="transmembrane region" description="Helical" evidence="1">
    <location>
        <begin position="237"/>
        <end position="264"/>
    </location>
</feature>
<sequence length="418" mass="42582">MMEDIYFRFGVALAIGLVIGIERGWRDRDGPPGSRTAGIRTFALAGLLGAVSAAVARDMAAPLVFIALLIAFTSVFAWFKVREADEDNDFSVTSVVAALLVFTLGAYCVVGSPQTAAAAGVAAAGLLAGRDFLHGALTRLTWPELRSALLLLAMSVIVLPILPNRTIDPFASVNPREVWTFTVLAGAISYLGYVAVRLLGTTRGLLVTSAAGALVSSTAVTVALARQAREGQVPVRLAGAAAIAGMISILRVLVLVAAVAPAVLAHAGPAALAAAAAFGAASLFLLRSSGQELDGKASPLANPLDLQPLLAFAVTLTLVLLLVGWLASLVGQQGLFLSSGLVGLIDVDVAALTAARNVEALGGPRAAGVAILVAMAVNAVARVGYAMIAGPLVFSARLLLVTGAALGCGLLTFALFPM</sequence>
<dbReference type="Pfam" id="PF13194">
    <property type="entry name" value="DUF4010"/>
    <property type="match status" value="1"/>
</dbReference>
<feature type="transmembrane region" description="Helical" evidence="1">
    <location>
        <begin position="61"/>
        <end position="79"/>
    </location>
</feature>
<reference evidence="4 5" key="1">
    <citation type="submission" date="2018-01" db="EMBL/GenBank/DDBJ databases">
        <title>Genomic Encyclopedia of Type Strains, Phase III (KMG-III): the genomes of soil and plant-associated and newly described type strains.</title>
        <authorList>
            <person name="Whitman W."/>
        </authorList>
    </citation>
    <scope>NUCLEOTIDE SEQUENCE [LARGE SCALE GENOMIC DNA]</scope>
    <source>
        <strain evidence="4 5">1131</strain>
    </source>
</reference>
<gene>
    <name evidence="4" type="ORF">CYD53_12032</name>
</gene>
<keyword evidence="5" id="KW-1185">Reference proteome</keyword>
<organism evidence="4 5">
    <name type="scientific">Bosea psychrotolerans</name>
    <dbReference type="NCBI Taxonomy" id="1871628"/>
    <lineage>
        <taxon>Bacteria</taxon>
        <taxon>Pseudomonadati</taxon>
        <taxon>Pseudomonadota</taxon>
        <taxon>Alphaproteobacteria</taxon>
        <taxon>Hyphomicrobiales</taxon>
        <taxon>Boseaceae</taxon>
        <taxon>Bosea</taxon>
    </lineage>
</organism>
<evidence type="ECO:0000259" key="3">
    <source>
        <dbReference type="Pfam" id="PF13194"/>
    </source>
</evidence>
<evidence type="ECO:0000256" key="1">
    <source>
        <dbReference type="SAM" id="Phobius"/>
    </source>
</evidence>
<feature type="transmembrane region" description="Helical" evidence="1">
    <location>
        <begin position="205"/>
        <end position="225"/>
    </location>
</feature>
<proteinExistence type="predicted"/>
<dbReference type="AlphaFoldDB" id="A0A2S4LXF5"/>
<feature type="transmembrane region" description="Helical" evidence="1">
    <location>
        <begin position="37"/>
        <end position="55"/>
    </location>
</feature>
<keyword evidence="1" id="KW-1133">Transmembrane helix</keyword>
<accession>A0A2S4LXF5</accession>
<feature type="transmembrane region" description="Helical" evidence="1">
    <location>
        <begin position="309"/>
        <end position="328"/>
    </location>
</feature>
<dbReference type="Proteomes" id="UP000236919">
    <property type="component" value="Unassembled WGS sequence"/>
</dbReference>
<feature type="transmembrane region" description="Helical" evidence="1">
    <location>
        <begin position="394"/>
        <end position="416"/>
    </location>
</feature>
<feature type="domain" description="MgtC/SapB/SrpB/YhiD N-terminal" evidence="2">
    <location>
        <begin position="10"/>
        <end position="134"/>
    </location>
</feature>
<dbReference type="Pfam" id="PF02308">
    <property type="entry name" value="MgtC"/>
    <property type="match status" value="1"/>
</dbReference>
<keyword evidence="1" id="KW-0472">Membrane</keyword>
<comment type="caution">
    <text evidence="4">The sequence shown here is derived from an EMBL/GenBank/DDBJ whole genome shotgun (WGS) entry which is preliminary data.</text>
</comment>
<protein>
    <submittedName>
        <fullName evidence="4">Uncharacterized membrane protein (DUF4010 family)</fullName>
    </submittedName>
</protein>
<keyword evidence="1" id="KW-0812">Transmembrane</keyword>
<evidence type="ECO:0000313" key="4">
    <source>
        <dbReference type="EMBL" id="POR47142.1"/>
    </source>
</evidence>